<evidence type="ECO:0000256" key="6">
    <source>
        <dbReference type="SAM" id="Phobius"/>
    </source>
</evidence>
<sequence>MKKRKNWLLRDIYSWKFLRFVLVGSLGYISSILIIYLLTEKLKLHYIISWQVAWFFSNLLTFSINKLYTFNSKKRNFGFEIWRYYLVNSSSLFFALIGVYVMVEAFRVNYLIASVLVSLISLFYNFILHKKWSFK</sequence>
<dbReference type="RefSeq" id="WP_190721364.1">
    <property type="nucleotide sequence ID" value="NZ_JACJSW010000117.1"/>
</dbReference>
<keyword evidence="4 6" id="KW-1133">Transmembrane helix</keyword>
<evidence type="ECO:0000256" key="4">
    <source>
        <dbReference type="ARBA" id="ARBA00022989"/>
    </source>
</evidence>
<accession>A0ABR8HR70</accession>
<evidence type="ECO:0000256" key="5">
    <source>
        <dbReference type="ARBA" id="ARBA00023136"/>
    </source>
</evidence>
<name>A0ABR8HR70_9CHRO</name>
<proteinExistence type="inferred from homology"/>
<reference evidence="8 9" key="1">
    <citation type="journal article" date="2020" name="ISME J.">
        <title>Comparative genomics reveals insights into cyanobacterial evolution and habitat adaptation.</title>
        <authorList>
            <person name="Chen M.Y."/>
            <person name="Teng W.K."/>
            <person name="Zhao L."/>
            <person name="Hu C.X."/>
            <person name="Zhou Y.K."/>
            <person name="Han B.P."/>
            <person name="Song L.R."/>
            <person name="Shu W.S."/>
        </authorList>
    </citation>
    <scope>NUCLEOTIDE SEQUENCE [LARGE SCALE GENOMIC DNA]</scope>
    <source>
        <strain evidence="8 9">FACHB-1344</strain>
    </source>
</reference>
<keyword evidence="3 6" id="KW-0812">Transmembrane</keyword>
<evidence type="ECO:0000313" key="8">
    <source>
        <dbReference type="EMBL" id="MBD2621944.1"/>
    </source>
</evidence>
<dbReference type="InterPro" id="IPR007267">
    <property type="entry name" value="GtrA_DPMS_TM"/>
</dbReference>
<comment type="similarity">
    <text evidence="2">Belongs to the GtrA family.</text>
</comment>
<dbReference type="PANTHER" id="PTHR38459:SF1">
    <property type="entry name" value="PROPHAGE BACTOPRENOL-LINKED GLUCOSE TRANSLOCASE HOMOLOG"/>
    <property type="match status" value="1"/>
</dbReference>
<feature type="transmembrane region" description="Helical" evidence="6">
    <location>
        <begin position="44"/>
        <end position="64"/>
    </location>
</feature>
<comment type="subcellular location">
    <subcellularLocation>
        <location evidence="1">Membrane</location>
        <topology evidence="1">Multi-pass membrane protein</topology>
    </subcellularLocation>
</comment>
<dbReference type="PANTHER" id="PTHR38459">
    <property type="entry name" value="PROPHAGE BACTOPRENOL-LINKED GLUCOSE TRANSLOCASE HOMOLOG"/>
    <property type="match status" value="1"/>
</dbReference>
<evidence type="ECO:0000256" key="3">
    <source>
        <dbReference type="ARBA" id="ARBA00022692"/>
    </source>
</evidence>
<keyword evidence="9" id="KW-1185">Reference proteome</keyword>
<protein>
    <submittedName>
        <fullName evidence="8">GtrA family protein</fullName>
    </submittedName>
</protein>
<organism evidence="8 9">
    <name type="scientific">Microcystis flos-aquae FACHB-1344</name>
    <dbReference type="NCBI Taxonomy" id="2692899"/>
    <lineage>
        <taxon>Bacteria</taxon>
        <taxon>Bacillati</taxon>
        <taxon>Cyanobacteriota</taxon>
        <taxon>Cyanophyceae</taxon>
        <taxon>Oscillatoriophycideae</taxon>
        <taxon>Chroococcales</taxon>
        <taxon>Microcystaceae</taxon>
        <taxon>Microcystis</taxon>
    </lineage>
</organism>
<evidence type="ECO:0000259" key="7">
    <source>
        <dbReference type="Pfam" id="PF04138"/>
    </source>
</evidence>
<dbReference type="InterPro" id="IPR051401">
    <property type="entry name" value="GtrA_CellWall_Glycosyl"/>
</dbReference>
<dbReference type="Proteomes" id="UP000636187">
    <property type="component" value="Unassembled WGS sequence"/>
</dbReference>
<feature type="transmembrane region" description="Helical" evidence="6">
    <location>
        <begin position="20"/>
        <end position="38"/>
    </location>
</feature>
<feature type="domain" description="GtrA/DPMS transmembrane" evidence="7">
    <location>
        <begin position="19"/>
        <end position="134"/>
    </location>
</feature>
<gene>
    <name evidence="8" type="ORF">H6G48_09775</name>
</gene>
<feature type="transmembrane region" description="Helical" evidence="6">
    <location>
        <begin position="85"/>
        <end position="103"/>
    </location>
</feature>
<evidence type="ECO:0000256" key="2">
    <source>
        <dbReference type="ARBA" id="ARBA00009399"/>
    </source>
</evidence>
<dbReference type="EMBL" id="JACJSW010000117">
    <property type="protein sequence ID" value="MBD2621944.1"/>
    <property type="molecule type" value="Genomic_DNA"/>
</dbReference>
<keyword evidence="5 6" id="KW-0472">Membrane</keyword>
<feature type="transmembrane region" description="Helical" evidence="6">
    <location>
        <begin position="109"/>
        <end position="128"/>
    </location>
</feature>
<comment type="caution">
    <text evidence="8">The sequence shown here is derived from an EMBL/GenBank/DDBJ whole genome shotgun (WGS) entry which is preliminary data.</text>
</comment>
<evidence type="ECO:0000313" key="9">
    <source>
        <dbReference type="Proteomes" id="UP000636187"/>
    </source>
</evidence>
<evidence type="ECO:0000256" key="1">
    <source>
        <dbReference type="ARBA" id="ARBA00004141"/>
    </source>
</evidence>
<dbReference type="Pfam" id="PF04138">
    <property type="entry name" value="GtrA_DPMS_TM"/>
    <property type="match status" value="1"/>
</dbReference>